<keyword evidence="2" id="KW-1185">Reference proteome</keyword>
<dbReference type="EMBL" id="JAQQAF010000009">
    <property type="protein sequence ID" value="KAJ8458462.1"/>
    <property type="molecule type" value="Genomic_DNA"/>
</dbReference>
<name>A0AAV8PKW0_ENSVE</name>
<protein>
    <submittedName>
        <fullName evidence="1">Uncharacterized protein</fullName>
    </submittedName>
</protein>
<evidence type="ECO:0000313" key="2">
    <source>
        <dbReference type="Proteomes" id="UP001222027"/>
    </source>
</evidence>
<gene>
    <name evidence="1" type="ORF">OPV22_031388</name>
</gene>
<accession>A0AAV8PKW0</accession>
<dbReference type="Proteomes" id="UP001222027">
    <property type="component" value="Unassembled WGS sequence"/>
</dbReference>
<comment type="caution">
    <text evidence="1">The sequence shown here is derived from an EMBL/GenBank/DDBJ whole genome shotgun (WGS) entry which is preliminary data.</text>
</comment>
<sequence length="170" mass="19654">MLSDQNWIFVNGFMLDWSLHGWSGYMCEFSLSRASSGRSWMAKRKVRDDNKSRNTGCLSSSPESDLEVIMHIACSFNSNSTKKLQLLWSTWTSQWFLIQRVGCLNVLIRMPLNHHYLDLMHDCHRTATCQPRASDEDEMPSAHCSVAFHRMKKDQGLKSRRVAQLSSPKR</sequence>
<evidence type="ECO:0000313" key="1">
    <source>
        <dbReference type="EMBL" id="KAJ8458462.1"/>
    </source>
</evidence>
<organism evidence="1 2">
    <name type="scientific">Ensete ventricosum</name>
    <name type="common">Abyssinian banana</name>
    <name type="synonym">Musa ensete</name>
    <dbReference type="NCBI Taxonomy" id="4639"/>
    <lineage>
        <taxon>Eukaryota</taxon>
        <taxon>Viridiplantae</taxon>
        <taxon>Streptophyta</taxon>
        <taxon>Embryophyta</taxon>
        <taxon>Tracheophyta</taxon>
        <taxon>Spermatophyta</taxon>
        <taxon>Magnoliopsida</taxon>
        <taxon>Liliopsida</taxon>
        <taxon>Zingiberales</taxon>
        <taxon>Musaceae</taxon>
        <taxon>Ensete</taxon>
    </lineage>
</organism>
<proteinExistence type="predicted"/>
<reference evidence="1 2" key="1">
    <citation type="submission" date="2022-12" db="EMBL/GenBank/DDBJ databases">
        <title>Chromosome-scale assembly of the Ensete ventricosum genome.</title>
        <authorList>
            <person name="Dussert Y."/>
            <person name="Stocks J."/>
            <person name="Wendawek A."/>
            <person name="Woldeyes F."/>
            <person name="Nichols R.A."/>
            <person name="Borrell J.S."/>
        </authorList>
    </citation>
    <scope>NUCLEOTIDE SEQUENCE [LARGE SCALE GENOMIC DNA]</scope>
    <source>
        <strain evidence="2">cv. Maze</strain>
        <tissue evidence="1">Seeds</tissue>
    </source>
</reference>
<dbReference type="AlphaFoldDB" id="A0AAV8PKW0"/>